<dbReference type="EMBL" id="CP038908">
    <property type="protein sequence ID" value="QGO05903.1"/>
    <property type="molecule type" value="Genomic_DNA"/>
</dbReference>
<accession>A0A9Q6LTF7</accession>
<dbReference type="AlphaFoldDB" id="A0A9Q6LTF7"/>
<sequence>MGYPVEFRRKVFKLKEKKGHTIDYLPSYR</sequence>
<evidence type="ECO:0000313" key="2">
    <source>
        <dbReference type="Proteomes" id="UP000422232"/>
    </source>
</evidence>
<organism evidence="1 2">
    <name type="scientific">Piscirickettsia salmonis</name>
    <dbReference type="NCBI Taxonomy" id="1238"/>
    <lineage>
        <taxon>Bacteria</taxon>
        <taxon>Pseudomonadati</taxon>
        <taxon>Pseudomonadota</taxon>
        <taxon>Gammaproteobacteria</taxon>
        <taxon>Thiotrichales</taxon>
        <taxon>Piscirickettsiaceae</taxon>
        <taxon>Piscirickettsia</taxon>
    </lineage>
</organism>
<dbReference type="Proteomes" id="UP000422232">
    <property type="component" value="Chromosome"/>
</dbReference>
<reference evidence="1 2" key="1">
    <citation type="submission" date="2019-04" db="EMBL/GenBank/DDBJ databases">
        <title>Complete genome sequencing of Piscirickettsia salmonis strain Psal-009.</title>
        <authorList>
            <person name="Schober I."/>
            <person name="Bunk B."/>
            <person name="Sproer C."/>
            <person name="Carril G.P."/>
            <person name="Riedel T."/>
            <person name="Flores-Herrera P.A."/>
            <person name="Nourdin-Galindo G."/>
            <person name="Marshall S.H."/>
            <person name="Overmann J."/>
        </authorList>
    </citation>
    <scope>NUCLEOTIDE SEQUENCE [LARGE SCALE GENOMIC DNA]</scope>
    <source>
        <strain evidence="1 2">Psal-009</strain>
    </source>
</reference>
<protein>
    <submittedName>
        <fullName evidence="1">Uncharacterized protein</fullName>
    </submittedName>
</protein>
<name>A0A9Q6LTF7_PISSA</name>
<gene>
    <name evidence="1" type="ORF">Psal009_01800</name>
</gene>
<evidence type="ECO:0000313" key="1">
    <source>
        <dbReference type="EMBL" id="QGO05903.1"/>
    </source>
</evidence>
<proteinExistence type="predicted"/>
<keyword evidence="2" id="KW-1185">Reference proteome</keyword>